<dbReference type="AlphaFoldDB" id="A0A1M3L6Y1"/>
<evidence type="ECO:0000256" key="2">
    <source>
        <dbReference type="ARBA" id="ARBA00011245"/>
    </source>
</evidence>
<proteinExistence type="inferred from homology"/>
<dbReference type="SUPFAM" id="SSF46589">
    <property type="entry name" value="tRNA-binding arm"/>
    <property type="match status" value="1"/>
</dbReference>
<comment type="function">
    <text evidence="12">Catalyzes the attachment of valine to tRNA(Val). As ValRS can inadvertently accommodate and process structurally similar amino acids such as threonine, to avoid such errors, it has a 'posttransfer' editing activity that hydrolyzes mischarged Thr-tRNA(Val) in a tRNA-dependent manner.</text>
</comment>
<dbReference type="FunFam" id="1.10.287.380:FF:000001">
    <property type="entry name" value="Valine--tRNA ligase"/>
    <property type="match status" value="1"/>
</dbReference>
<feature type="domain" description="Methionyl/Valyl/Leucyl/Isoleucyl-tRNA synthetase anticodon-binding" evidence="14">
    <location>
        <begin position="626"/>
        <end position="774"/>
    </location>
</feature>
<keyword evidence="6 12" id="KW-0067">ATP-binding</keyword>
<evidence type="ECO:0000256" key="11">
    <source>
        <dbReference type="ARBA" id="ARBA00060830"/>
    </source>
</evidence>
<dbReference type="EC" id="6.1.1.9" evidence="12"/>
<evidence type="ECO:0000313" key="17">
    <source>
        <dbReference type="Proteomes" id="UP000184233"/>
    </source>
</evidence>
<keyword evidence="5 12" id="KW-0547">Nucleotide-binding</keyword>
<evidence type="ECO:0000256" key="9">
    <source>
        <dbReference type="ARBA" id="ARBA00023146"/>
    </source>
</evidence>
<dbReference type="InterPro" id="IPR019499">
    <property type="entry name" value="Val-tRNA_synth_tRNA-bd"/>
</dbReference>
<dbReference type="CDD" id="cd00817">
    <property type="entry name" value="ValRS_core"/>
    <property type="match status" value="1"/>
</dbReference>
<evidence type="ECO:0000256" key="6">
    <source>
        <dbReference type="ARBA" id="ARBA00022840"/>
    </source>
</evidence>
<dbReference type="SUPFAM" id="SSF50677">
    <property type="entry name" value="ValRS/IleRS/LeuRS editing domain"/>
    <property type="match status" value="1"/>
</dbReference>
<dbReference type="SUPFAM" id="SSF47323">
    <property type="entry name" value="Anticodon-binding domain of a subclass of class I aminoacyl-tRNA synthetases"/>
    <property type="match status" value="1"/>
</dbReference>
<dbReference type="GO" id="GO:0005524">
    <property type="term" value="F:ATP binding"/>
    <property type="evidence" value="ECO:0007669"/>
    <property type="project" value="UniProtKB-UniRule"/>
</dbReference>
<keyword evidence="8 12" id="KW-0175">Coiled coil</keyword>
<dbReference type="Gene3D" id="3.40.50.620">
    <property type="entry name" value="HUPs"/>
    <property type="match status" value="2"/>
</dbReference>
<dbReference type="GO" id="GO:0006438">
    <property type="term" value="P:valyl-tRNA aminoacylation"/>
    <property type="evidence" value="ECO:0007669"/>
    <property type="project" value="UniProtKB-UniRule"/>
</dbReference>
<comment type="catalytic activity">
    <reaction evidence="10 12">
        <text>tRNA(Val) + L-valine + ATP = L-valyl-tRNA(Val) + AMP + diphosphate</text>
        <dbReference type="Rhea" id="RHEA:10704"/>
        <dbReference type="Rhea" id="RHEA-COMP:9672"/>
        <dbReference type="Rhea" id="RHEA-COMP:9708"/>
        <dbReference type="ChEBI" id="CHEBI:30616"/>
        <dbReference type="ChEBI" id="CHEBI:33019"/>
        <dbReference type="ChEBI" id="CHEBI:57762"/>
        <dbReference type="ChEBI" id="CHEBI:78442"/>
        <dbReference type="ChEBI" id="CHEBI:78537"/>
        <dbReference type="ChEBI" id="CHEBI:456215"/>
        <dbReference type="EC" id="6.1.1.9"/>
    </reaction>
</comment>
<dbReference type="Pfam" id="PF08264">
    <property type="entry name" value="Anticodon_1"/>
    <property type="match status" value="1"/>
</dbReference>
<dbReference type="NCBIfam" id="NF004349">
    <property type="entry name" value="PRK05729.1"/>
    <property type="match status" value="1"/>
</dbReference>
<evidence type="ECO:0000256" key="3">
    <source>
        <dbReference type="ARBA" id="ARBA00022490"/>
    </source>
</evidence>
<reference evidence="16 17" key="1">
    <citation type="submission" date="2016-09" db="EMBL/GenBank/DDBJ databases">
        <title>Genome-resolved meta-omics ties microbial dynamics to process performance in biotechnology for thiocyanate degradation.</title>
        <authorList>
            <person name="Kantor R.S."/>
            <person name="Huddy R.J."/>
            <person name="Iyer R."/>
            <person name="Thomas B.C."/>
            <person name="Brown C.T."/>
            <person name="Anantharaman K."/>
            <person name="Tringe S."/>
            <person name="Hettich R.L."/>
            <person name="Harrison S.T."/>
            <person name="Banfield J.F."/>
        </authorList>
    </citation>
    <scope>NUCLEOTIDE SEQUENCE [LARGE SCALE GENOMIC DNA]</scope>
    <source>
        <strain evidence="16">59-99</strain>
    </source>
</reference>
<dbReference type="PANTHER" id="PTHR11946">
    <property type="entry name" value="VALYL-TRNA SYNTHETASES"/>
    <property type="match status" value="1"/>
</dbReference>
<dbReference type="Gene3D" id="1.10.287.380">
    <property type="entry name" value="Valyl-tRNA synthetase, C-terminal domain"/>
    <property type="match status" value="1"/>
</dbReference>
<evidence type="ECO:0000256" key="12">
    <source>
        <dbReference type="HAMAP-Rule" id="MF_02004"/>
    </source>
</evidence>
<dbReference type="Pfam" id="PF00133">
    <property type="entry name" value="tRNA-synt_1"/>
    <property type="match status" value="1"/>
</dbReference>
<keyword evidence="9 12" id="KW-0030">Aminoacyl-tRNA synthetase</keyword>
<feature type="binding site" evidence="12">
    <location>
        <position position="538"/>
    </location>
    <ligand>
        <name>ATP</name>
        <dbReference type="ChEBI" id="CHEBI:30616"/>
    </ligand>
</feature>
<keyword evidence="7 12" id="KW-0648">Protein biosynthesis</keyword>
<organism evidence="16 17">
    <name type="scientific">Candidatus Kapaibacterium thiocyanatum</name>
    <dbReference type="NCBI Taxonomy" id="1895771"/>
    <lineage>
        <taxon>Bacteria</taxon>
        <taxon>Pseudomonadati</taxon>
        <taxon>Candidatus Kapaibacteriota</taxon>
        <taxon>Candidatus Kapaibacteriia</taxon>
        <taxon>Candidatus Kapaibacteriales</taxon>
        <taxon>Candidatus Kapaibacteriaceae</taxon>
        <taxon>Candidatus Kapaibacterium</taxon>
    </lineage>
</organism>
<evidence type="ECO:0000256" key="1">
    <source>
        <dbReference type="ARBA" id="ARBA00004496"/>
    </source>
</evidence>
<dbReference type="PRINTS" id="PR00986">
    <property type="entry name" value="TRNASYNTHVAL"/>
</dbReference>
<dbReference type="Gene3D" id="1.10.730.10">
    <property type="entry name" value="Isoleucyl-tRNA Synthetase, Domain 1"/>
    <property type="match status" value="1"/>
</dbReference>
<comment type="similarity">
    <text evidence="11 12">Belongs to the class-I aminoacyl-tRNA synthetase family. ValS type 1 subfamily.</text>
</comment>
<dbReference type="Pfam" id="PF10458">
    <property type="entry name" value="Val_tRNA-synt_C"/>
    <property type="match status" value="1"/>
</dbReference>
<evidence type="ECO:0000256" key="8">
    <source>
        <dbReference type="ARBA" id="ARBA00023054"/>
    </source>
</evidence>
<evidence type="ECO:0000259" key="15">
    <source>
        <dbReference type="Pfam" id="PF10458"/>
    </source>
</evidence>
<feature type="coiled-coil region" evidence="12">
    <location>
        <begin position="832"/>
        <end position="859"/>
    </location>
</feature>
<comment type="subcellular location">
    <subcellularLocation>
        <location evidence="1 12">Cytoplasm</location>
    </subcellularLocation>
</comment>
<comment type="subunit">
    <text evidence="2 12">Monomer.</text>
</comment>
<dbReference type="InterPro" id="IPR009008">
    <property type="entry name" value="Val/Leu/Ile-tRNA-synth_edit"/>
</dbReference>
<sequence>MNELLPKTYTPADAEPRWYAAWERAGHFSSAPSEREPYSILMPPPNVTGILHFGHVLNHTLQDMYIRWNRLRGFETCWFPGLDHAGIATQSKVEQELKKEGLSRYDLGRDAFVDRVWQWKEKYGGIILQQLRTLGNSSDWERTLFTMDDSASNAVRDVFIRLFDEGLIYRGKRIINWSPVAQSALSDEEVVFKEVKEHIYTLRYHLEDGSATLLVATVRPETIFADVAVAVNPRDERYAHLIGKYVIVPIGGQRVPIIADDYADPTFGTGCVKITPAHDPNDFEIGVRHGLPMPSCINADATLNELAGEFAGLDRFKGRRKIVTALEERELMEKVEDYTHNVGFSERGGEVVEPYLSDQWFVNMKPLAEPALKVVLDGEVRFYPEHWVKTYEHWMTNIRDWCISRQLWWGHRIPVYYSEDGRYTAAHSSEEACGKLGLPAGTPLIQDPDVLDTWFSSWLWPLTTMGWQGEENGKEGPDAARLMDYYLPTDLLVTGPDIIFFWVARMIMATLKFRGTVPFKDVYFTSIIRDSKGRKLSKSLGNSPDPLDVMSKYGADAVRFTMIYLAPLGQDVRLDVDEKTQDIPSMEIGRNFANKLWNAARFLQMKKVEADLPEGIAPSFTLSTADMWITSRYNSTVAAATQALEDYKLTEYSKTLYDFVWRDFCDWYVEVFKVQFNAHQDAGYRAGLLVFAFSIFEGVLKLLHPVMPFLTDELWHGLFGHDDARTVGLAGVPVVDAAAIVPDTEARFDLLQTVVEAVRRQRAEMAIPPSERLPLHLSCDPDLAAFLEEQRNIIATFGRCSDLVIGTNLPKPAGSVADVVRGVEVFLVLEGKVDLGKERQRLTKELERLRGQIAGIEKKLSNQGFLAGARPDVVDVERRKLSDWTTTATKLEQNIAGLA</sequence>
<dbReference type="InterPro" id="IPR013155">
    <property type="entry name" value="M/V/L/I-tRNA-synth_anticd-bd"/>
</dbReference>
<name>A0A1M3L6Y1_9BACT</name>
<evidence type="ECO:0000256" key="7">
    <source>
        <dbReference type="ARBA" id="ARBA00022917"/>
    </source>
</evidence>
<comment type="caution">
    <text evidence="16">The sequence shown here is derived from an EMBL/GenBank/DDBJ whole genome shotgun (WGS) entry which is preliminary data.</text>
</comment>
<dbReference type="SUPFAM" id="SSF52374">
    <property type="entry name" value="Nucleotidylyl transferase"/>
    <property type="match status" value="1"/>
</dbReference>
<gene>
    <name evidence="12" type="primary">valS</name>
    <name evidence="16" type="ORF">BGO89_01765</name>
</gene>
<feature type="short sequence motif" description="'KMSKS' region" evidence="12">
    <location>
        <begin position="535"/>
        <end position="539"/>
    </location>
</feature>
<dbReference type="FunFam" id="3.40.50.620:FF:000032">
    <property type="entry name" value="Valine--tRNA ligase"/>
    <property type="match status" value="1"/>
</dbReference>
<dbReference type="InterPro" id="IPR014729">
    <property type="entry name" value="Rossmann-like_a/b/a_fold"/>
</dbReference>
<evidence type="ECO:0000259" key="13">
    <source>
        <dbReference type="Pfam" id="PF00133"/>
    </source>
</evidence>
<dbReference type="HAMAP" id="MF_02004">
    <property type="entry name" value="Val_tRNA_synth_type1"/>
    <property type="match status" value="1"/>
</dbReference>
<evidence type="ECO:0000256" key="10">
    <source>
        <dbReference type="ARBA" id="ARBA00047552"/>
    </source>
</evidence>
<evidence type="ECO:0000256" key="5">
    <source>
        <dbReference type="ARBA" id="ARBA00022741"/>
    </source>
</evidence>
<dbReference type="InterPro" id="IPR002300">
    <property type="entry name" value="aa-tRNA-synth_Ia"/>
</dbReference>
<dbReference type="InterPro" id="IPR002303">
    <property type="entry name" value="Valyl-tRNA_ligase"/>
</dbReference>
<dbReference type="GO" id="GO:0005829">
    <property type="term" value="C:cytosol"/>
    <property type="evidence" value="ECO:0007669"/>
    <property type="project" value="TreeGrafter"/>
</dbReference>
<evidence type="ECO:0000256" key="4">
    <source>
        <dbReference type="ARBA" id="ARBA00022598"/>
    </source>
</evidence>
<dbReference type="Proteomes" id="UP000184233">
    <property type="component" value="Unassembled WGS sequence"/>
</dbReference>
<dbReference type="NCBIfam" id="TIGR00422">
    <property type="entry name" value="valS"/>
    <property type="match status" value="1"/>
</dbReference>
<dbReference type="Gene3D" id="3.90.740.10">
    <property type="entry name" value="Valyl/Leucyl/Isoleucyl-tRNA synthetase, editing domain"/>
    <property type="match status" value="1"/>
</dbReference>
<dbReference type="InterPro" id="IPR037118">
    <property type="entry name" value="Val-tRNA_synth_C_sf"/>
</dbReference>
<feature type="domain" description="Valyl-tRNA synthetase tRNA-binding arm" evidence="15">
    <location>
        <begin position="834"/>
        <end position="898"/>
    </location>
</feature>
<dbReference type="InterPro" id="IPR010978">
    <property type="entry name" value="tRNA-bd_arm"/>
</dbReference>
<evidence type="ECO:0000313" key="16">
    <source>
        <dbReference type="EMBL" id="OJX61327.1"/>
    </source>
</evidence>
<accession>A0A1M3L6Y1</accession>
<dbReference type="InterPro" id="IPR033705">
    <property type="entry name" value="Anticodon_Ia_Val"/>
</dbReference>
<protein>
    <recommendedName>
        <fullName evidence="12">Valine--tRNA ligase</fullName>
        <ecNumber evidence="12">6.1.1.9</ecNumber>
    </recommendedName>
    <alternativeName>
        <fullName evidence="12">Valyl-tRNA synthetase</fullName>
        <shortName evidence="12">ValRS</shortName>
    </alternativeName>
</protein>
<comment type="caution">
    <text evidence="12">Lacks conserved residue(s) required for the propagation of feature annotation.</text>
</comment>
<keyword evidence="4 12" id="KW-0436">Ligase</keyword>
<comment type="domain">
    <text evidence="12">ValRS has two distinct active sites: one for aminoacylation and one for editing. The misactivated threonine is translocated from the active site to the editing site.</text>
</comment>
<dbReference type="InterPro" id="IPR009080">
    <property type="entry name" value="tRNAsynth_Ia_anticodon-bd"/>
</dbReference>
<dbReference type="PANTHER" id="PTHR11946:SF93">
    <property type="entry name" value="VALINE--TRNA LIGASE, CHLOROPLASTIC_MITOCHONDRIAL 2"/>
    <property type="match status" value="1"/>
</dbReference>
<dbReference type="EMBL" id="MKVH01000002">
    <property type="protein sequence ID" value="OJX61327.1"/>
    <property type="molecule type" value="Genomic_DNA"/>
</dbReference>
<dbReference type="STRING" id="1895771.BGO89_01765"/>
<comment type="domain">
    <text evidence="12">The C-terminal coiled-coil domain is crucial for aminoacylation activity.</text>
</comment>
<keyword evidence="3 12" id="KW-0963">Cytoplasm</keyword>
<feature type="domain" description="Aminoacyl-tRNA synthetase class Ia" evidence="13">
    <location>
        <begin position="18"/>
        <end position="575"/>
    </location>
</feature>
<dbReference type="GO" id="GO:0004832">
    <property type="term" value="F:valine-tRNA ligase activity"/>
    <property type="evidence" value="ECO:0007669"/>
    <property type="project" value="UniProtKB-UniRule"/>
</dbReference>
<evidence type="ECO:0000259" key="14">
    <source>
        <dbReference type="Pfam" id="PF08264"/>
    </source>
</evidence>
<dbReference type="GO" id="GO:0002161">
    <property type="term" value="F:aminoacyl-tRNA deacylase activity"/>
    <property type="evidence" value="ECO:0007669"/>
    <property type="project" value="InterPro"/>
</dbReference>
<dbReference type="CDD" id="cd07962">
    <property type="entry name" value="Anticodon_Ia_Val"/>
    <property type="match status" value="1"/>
</dbReference>